<sequence length="87" mass="9611">MADVESVPDGAGKPPPYKDPDDGRQRFLLELEFVQCLANPTYIHCVNYRVRRLELAATTELTKQRIRGVGGAQLATAIRSQEHNCGG</sequence>
<dbReference type="Gene3D" id="1.10.10.1340">
    <property type="entry name" value="Mediator of RNA polymerase II, submodule Med31 (Soh1)"/>
    <property type="match status" value="1"/>
</dbReference>
<dbReference type="InterPro" id="IPR038089">
    <property type="entry name" value="Med31_sf"/>
</dbReference>
<dbReference type="GO" id="GO:0016592">
    <property type="term" value="C:mediator complex"/>
    <property type="evidence" value="ECO:0007669"/>
    <property type="project" value="InterPro"/>
</dbReference>
<evidence type="ECO:0000256" key="3">
    <source>
        <dbReference type="ARBA" id="ARBA00023015"/>
    </source>
</evidence>
<evidence type="ECO:0000256" key="8">
    <source>
        <dbReference type="SAM" id="MobiDB-lite"/>
    </source>
</evidence>
<dbReference type="EMBL" id="BQKI01000003">
    <property type="protein sequence ID" value="GJM91493.1"/>
    <property type="molecule type" value="Genomic_DNA"/>
</dbReference>
<evidence type="ECO:0000256" key="6">
    <source>
        <dbReference type="ARBA" id="ARBA00023242"/>
    </source>
</evidence>
<comment type="subunit">
    <text evidence="7">Component of the Mediator complex.</text>
</comment>
<proteinExistence type="inferred from homology"/>
<reference evidence="9" key="1">
    <citation type="journal article" date="2018" name="DNA Res.">
        <title>Multiple hybrid de novo genome assembly of finger millet, an orphan allotetraploid crop.</title>
        <authorList>
            <person name="Hatakeyama M."/>
            <person name="Aluri S."/>
            <person name="Balachadran M.T."/>
            <person name="Sivarajan S.R."/>
            <person name="Patrignani A."/>
            <person name="Gruter S."/>
            <person name="Poveda L."/>
            <person name="Shimizu-Inatsugi R."/>
            <person name="Baeten J."/>
            <person name="Francoijs K.J."/>
            <person name="Nataraja K.N."/>
            <person name="Reddy Y.A.N."/>
            <person name="Phadnis S."/>
            <person name="Ravikumar R.L."/>
            <person name="Schlapbach R."/>
            <person name="Sreeman S.M."/>
            <person name="Shimizu K.K."/>
        </authorList>
    </citation>
    <scope>NUCLEOTIDE SEQUENCE</scope>
</reference>
<evidence type="ECO:0000256" key="4">
    <source>
        <dbReference type="ARBA" id="ARBA00023159"/>
    </source>
</evidence>
<accession>A0AAV5C139</accession>
<dbReference type="InterPro" id="IPR008831">
    <property type="entry name" value="Mediator_Med31"/>
</dbReference>
<evidence type="ECO:0000256" key="2">
    <source>
        <dbReference type="ARBA" id="ARBA00006378"/>
    </source>
</evidence>
<keyword evidence="4 7" id="KW-0010">Activator</keyword>
<reference evidence="9" key="2">
    <citation type="submission" date="2021-12" db="EMBL/GenBank/DDBJ databases">
        <title>Resequencing data analysis of finger millet.</title>
        <authorList>
            <person name="Hatakeyama M."/>
            <person name="Aluri S."/>
            <person name="Balachadran M.T."/>
            <person name="Sivarajan S.R."/>
            <person name="Poveda L."/>
            <person name="Shimizu-Inatsugi R."/>
            <person name="Schlapbach R."/>
            <person name="Sreeman S.M."/>
            <person name="Shimizu K.K."/>
        </authorList>
    </citation>
    <scope>NUCLEOTIDE SEQUENCE</scope>
</reference>
<keyword evidence="10" id="KW-1185">Reference proteome</keyword>
<comment type="caution">
    <text evidence="9">The sequence shown here is derived from an EMBL/GenBank/DDBJ whole genome shotgun (WGS) entry which is preliminary data.</text>
</comment>
<keyword evidence="5 7" id="KW-0804">Transcription</keyword>
<comment type="function">
    <text evidence="7">Component of the Mediator complex, a coactivator involved in the regulated transcription of nearly all RNA polymerase II-dependent genes. Mediator functions as a bridge to convey information from gene-specific regulatory proteins to the basal RNA polymerase II transcription machinery. Mediator is recruited to promoters by direct interactions with regulatory proteins and serves as a scaffold for the assembly of a functional preinitiation complex with RNA polymerase II and the general transcription factors.</text>
</comment>
<name>A0AAV5C139_ELECO</name>
<keyword evidence="3 7" id="KW-0805">Transcription regulation</keyword>
<evidence type="ECO:0000313" key="10">
    <source>
        <dbReference type="Proteomes" id="UP001054889"/>
    </source>
</evidence>
<evidence type="ECO:0000256" key="1">
    <source>
        <dbReference type="ARBA" id="ARBA00004123"/>
    </source>
</evidence>
<comment type="similarity">
    <text evidence="2 7">Belongs to the Mediator complex subunit 31 family.</text>
</comment>
<evidence type="ECO:0000256" key="5">
    <source>
        <dbReference type="ARBA" id="ARBA00023163"/>
    </source>
</evidence>
<keyword evidence="6 7" id="KW-0539">Nucleus</keyword>
<evidence type="ECO:0000313" key="9">
    <source>
        <dbReference type="EMBL" id="GJM91493.1"/>
    </source>
</evidence>
<gene>
    <name evidence="9" type="primary">ga07869</name>
    <name evidence="9" type="ORF">PR202_ga07869</name>
</gene>
<organism evidence="9 10">
    <name type="scientific">Eleusine coracana subsp. coracana</name>
    <dbReference type="NCBI Taxonomy" id="191504"/>
    <lineage>
        <taxon>Eukaryota</taxon>
        <taxon>Viridiplantae</taxon>
        <taxon>Streptophyta</taxon>
        <taxon>Embryophyta</taxon>
        <taxon>Tracheophyta</taxon>
        <taxon>Spermatophyta</taxon>
        <taxon>Magnoliopsida</taxon>
        <taxon>Liliopsida</taxon>
        <taxon>Poales</taxon>
        <taxon>Poaceae</taxon>
        <taxon>PACMAD clade</taxon>
        <taxon>Chloridoideae</taxon>
        <taxon>Cynodonteae</taxon>
        <taxon>Eleusininae</taxon>
        <taxon>Eleusine</taxon>
    </lineage>
</organism>
<comment type="subcellular location">
    <subcellularLocation>
        <location evidence="1 7">Nucleus</location>
    </subcellularLocation>
</comment>
<dbReference type="AlphaFoldDB" id="A0AAV5C139"/>
<evidence type="ECO:0000256" key="7">
    <source>
        <dbReference type="RuleBase" id="RU364129"/>
    </source>
</evidence>
<dbReference type="Proteomes" id="UP001054889">
    <property type="component" value="Unassembled WGS sequence"/>
</dbReference>
<protein>
    <recommendedName>
        <fullName evidence="7">Mediator of RNA polymerase II transcription subunit 31</fullName>
    </recommendedName>
</protein>
<dbReference type="GO" id="GO:0003712">
    <property type="term" value="F:transcription coregulator activity"/>
    <property type="evidence" value="ECO:0007669"/>
    <property type="project" value="InterPro"/>
</dbReference>
<dbReference type="GO" id="GO:0006355">
    <property type="term" value="P:regulation of DNA-templated transcription"/>
    <property type="evidence" value="ECO:0007669"/>
    <property type="project" value="InterPro"/>
</dbReference>
<feature type="region of interest" description="Disordered" evidence="8">
    <location>
        <begin position="1"/>
        <end position="22"/>
    </location>
</feature>
<dbReference type="Pfam" id="PF05669">
    <property type="entry name" value="Med31"/>
    <property type="match status" value="1"/>
</dbReference>